<keyword evidence="7" id="KW-1185">Reference proteome</keyword>
<evidence type="ECO:0000313" key="6">
    <source>
        <dbReference type="EMBL" id="EOQ39892.1"/>
    </source>
</evidence>
<name>R8W9R7_9FIRM</name>
<dbReference type="GO" id="GO:0009253">
    <property type="term" value="P:peptidoglycan catabolic process"/>
    <property type="evidence" value="ECO:0007669"/>
    <property type="project" value="InterPro"/>
</dbReference>
<feature type="domain" description="N-acetylmuramoyl-L-alanine amidase" evidence="5">
    <location>
        <begin position="10"/>
        <end position="162"/>
    </location>
</feature>
<dbReference type="RefSeq" id="WP_016146795.1">
    <property type="nucleotide sequence ID" value="NZ_KB976103.1"/>
</dbReference>
<evidence type="ECO:0000313" key="7">
    <source>
        <dbReference type="Proteomes" id="UP000013981"/>
    </source>
</evidence>
<dbReference type="EMBL" id="AQOB01000002">
    <property type="protein sequence ID" value="EOQ39892.1"/>
    <property type="molecule type" value="Genomic_DNA"/>
</dbReference>
<comment type="catalytic activity">
    <reaction evidence="1">
        <text>Hydrolyzes the link between N-acetylmuramoyl residues and L-amino acid residues in certain cell-wall glycopeptides.</text>
        <dbReference type="EC" id="3.5.1.28"/>
    </reaction>
</comment>
<dbReference type="Pfam" id="PF01510">
    <property type="entry name" value="Amidase_2"/>
    <property type="match status" value="1"/>
</dbReference>
<dbReference type="InterPro" id="IPR036505">
    <property type="entry name" value="Amidase/PGRP_sf"/>
</dbReference>
<dbReference type="HOGENOM" id="CLU_047675_4_1_9"/>
<reference evidence="6 7" key="1">
    <citation type="submission" date="2013-01" db="EMBL/GenBank/DDBJ databases">
        <title>The Genome Sequence of Butyricicoccus pullicaecorum 1.2.</title>
        <authorList>
            <consortium name="The Broad Institute Genome Sequencing Platform"/>
            <person name="Earl A."/>
            <person name="Ward D."/>
            <person name="Feldgarden M."/>
            <person name="Gevers D."/>
            <person name="Van Immerseel F."/>
            <person name="Eeckhaut V."/>
            <person name="Walker B."/>
            <person name="Young S.K."/>
            <person name="Zeng Q."/>
            <person name="Gargeya S."/>
            <person name="Fitzgerald M."/>
            <person name="Haas B."/>
            <person name="Abouelleil A."/>
            <person name="Alvarado L."/>
            <person name="Arachchi H.M."/>
            <person name="Berlin A.M."/>
            <person name="Chapman S.B."/>
            <person name="Dewar J."/>
            <person name="Goldberg J."/>
            <person name="Griggs A."/>
            <person name="Gujja S."/>
            <person name="Hansen M."/>
            <person name="Howarth C."/>
            <person name="Imamovic A."/>
            <person name="Larimer J."/>
            <person name="McCowan C."/>
            <person name="Murphy C."/>
            <person name="Neiman D."/>
            <person name="Pearson M."/>
            <person name="Priest M."/>
            <person name="Roberts A."/>
            <person name="Saif S."/>
            <person name="Shea T."/>
            <person name="Sisk P."/>
            <person name="Sykes S."/>
            <person name="Wortman J."/>
            <person name="Nusbaum C."/>
            <person name="Birren B."/>
        </authorList>
    </citation>
    <scope>NUCLEOTIDE SEQUENCE [LARGE SCALE GENOMIC DNA]</scope>
    <source>
        <strain evidence="6 7">1.2</strain>
    </source>
</reference>
<dbReference type="SUPFAM" id="SSF55846">
    <property type="entry name" value="N-acetylmuramoyl-L-alanine amidase-like"/>
    <property type="match status" value="1"/>
</dbReference>
<protein>
    <recommendedName>
        <fullName evidence="2">N-acetylmuramoyl-L-alanine amidase</fullName>
        <ecNumber evidence="2">3.5.1.28</ecNumber>
    </recommendedName>
</protein>
<evidence type="ECO:0000256" key="2">
    <source>
        <dbReference type="ARBA" id="ARBA00011901"/>
    </source>
</evidence>
<dbReference type="PANTHER" id="PTHR30417:SF1">
    <property type="entry name" value="N-ACETYLMURAMOYL-L-ALANINE AMIDASE AMID"/>
    <property type="match status" value="1"/>
</dbReference>
<dbReference type="AlphaFoldDB" id="R8W9R7"/>
<gene>
    <name evidence="6" type="ORF">HMPREF1526_00589</name>
</gene>
<comment type="caution">
    <text evidence="6">The sequence shown here is derived from an EMBL/GenBank/DDBJ whole genome shotgun (WGS) entry which is preliminary data.</text>
</comment>
<keyword evidence="4" id="KW-0961">Cell wall biogenesis/degradation</keyword>
<dbReference type="PANTHER" id="PTHR30417">
    <property type="entry name" value="N-ACETYLMURAMOYL-L-ALANINE AMIDASE AMID"/>
    <property type="match status" value="1"/>
</dbReference>
<dbReference type="CDD" id="cd06583">
    <property type="entry name" value="PGRP"/>
    <property type="match status" value="1"/>
</dbReference>
<sequence>MNTLLTNPSNRGGQRSTDQIKYIVIHYTANRGDTAKNNAVYFNREVVKASAHYFVDENEVWQSVPDHYIAWHCGGGLQGTGGASFHKKCTNTNSVGIEMCLLDRKGNIRNKTIEKAIELTKELMKKYNVPVDRVIRHWDVTSKSCPAPMIGTNNSLWKSFKEKLVNLEEEKDMVRYNTFEEIPGYAKSVVKKLMDHKTLRGDGKNLDLSEDMLRMLVFNDREGLYD</sequence>
<dbReference type="InterPro" id="IPR002502">
    <property type="entry name" value="Amidase_domain"/>
</dbReference>
<dbReference type="Gene3D" id="3.40.80.10">
    <property type="entry name" value="Peptidoglycan recognition protein-like"/>
    <property type="match status" value="1"/>
</dbReference>
<dbReference type="GO" id="GO:0008745">
    <property type="term" value="F:N-acetylmuramoyl-L-alanine amidase activity"/>
    <property type="evidence" value="ECO:0007669"/>
    <property type="project" value="UniProtKB-EC"/>
</dbReference>
<dbReference type="GO" id="GO:0009254">
    <property type="term" value="P:peptidoglycan turnover"/>
    <property type="evidence" value="ECO:0007669"/>
    <property type="project" value="TreeGrafter"/>
</dbReference>
<evidence type="ECO:0000259" key="5">
    <source>
        <dbReference type="SMART" id="SM00644"/>
    </source>
</evidence>
<dbReference type="OrthoDB" id="9794294at2"/>
<dbReference type="EC" id="3.5.1.28" evidence="2"/>
<dbReference type="eggNOG" id="COG5632">
    <property type="taxonomic scope" value="Bacteria"/>
</dbReference>
<evidence type="ECO:0000256" key="4">
    <source>
        <dbReference type="ARBA" id="ARBA00023316"/>
    </source>
</evidence>
<evidence type="ECO:0000256" key="3">
    <source>
        <dbReference type="ARBA" id="ARBA00022801"/>
    </source>
</evidence>
<dbReference type="SMART" id="SM00644">
    <property type="entry name" value="Ami_2"/>
    <property type="match status" value="1"/>
</dbReference>
<evidence type="ECO:0000256" key="1">
    <source>
        <dbReference type="ARBA" id="ARBA00001561"/>
    </source>
</evidence>
<organism evidence="6 7">
    <name type="scientific">Butyricicoccus pullicaecorum 1.2</name>
    <dbReference type="NCBI Taxonomy" id="1203606"/>
    <lineage>
        <taxon>Bacteria</taxon>
        <taxon>Bacillati</taxon>
        <taxon>Bacillota</taxon>
        <taxon>Clostridia</taxon>
        <taxon>Eubacteriales</taxon>
        <taxon>Butyricicoccaceae</taxon>
        <taxon>Butyricicoccus</taxon>
    </lineage>
</organism>
<dbReference type="Proteomes" id="UP000013981">
    <property type="component" value="Unassembled WGS sequence"/>
</dbReference>
<dbReference type="InterPro" id="IPR051206">
    <property type="entry name" value="NAMLAA_amidase_2"/>
</dbReference>
<proteinExistence type="predicted"/>
<dbReference type="PATRIC" id="fig|1203606.4.peg.556"/>
<accession>R8W9R7</accession>
<dbReference type="GO" id="GO:0071555">
    <property type="term" value="P:cell wall organization"/>
    <property type="evidence" value="ECO:0007669"/>
    <property type="project" value="UniProtKB-KW"/>
</dbReference>
<keyword evidence="3" id="KW-0378">Hydrolase</keyword>